<dbReference type="EMBL" id="BFCH01000018">
    <property type="protein sequence ID" value="GBG38680.1"/>
    <property type="molecule type" value="Genomic_DNA"/>
</dbReference>
<protein>
    <submittedName>
        <fullName evidence="2">Uncharacterized protein</fullName>
    </submittedName>
</protein>
<keyword evidence="3" id="KW-1185">Reference proteome</keyword>
<sequence>MKIWYGFGTEHSMDLVMIGRFQDVASAQTAKEVIEKLAAAIRIEEKEDRLIVGEHTDRYSEDLLDLLIELGIHNVKPDELEQFLYDVNVRRRGDSIVITTDEIDVQAFLKIMLNKGARVEVYSRHQHPDSDPVDVADVAGP</sequence>
<dbReference type="Proteomes" id="UP001139505">
    <property type="component" value="Unassembled WGS sequence"/>
</dbReference>
<reference evidence="3" key="2">
    <citation type="submission" date="2018-04" db="EMBL/GenBank/DDBJ databases">
        <title>Draft genome sequence of Mycobacterium montefiorense isolated from Japanese black salamander.</title>
        <authorList>
            <person name="Fukano H."/>
            <person name="Yoshida M."/>
            <person name="Shimizu A."/>
            <person name="Iwao H."/>
            <person name="Kurata O."/>
            <person name="Katayama Y."/>
            <person name="Omatsu T."/>
            <person name="Mizutani T."/>
            <person name="Wada S."/>
            <person name="Hoshino Y."/>
        </authorList>
    </citation>
    <scope>NUCLEOTIDE SEQUENCE [LARGE SCALE GENOMIC DNA]</scope>
    <source>
        <strain evidence="3">BS</strain>
    </source>
</reference>
<dbReference type="Pfam" id="PF19902">
    <property type="entry name" value="DUF6375"/>
    <property type="match status" value="1"/>
</dbReference>
<dbReference type="AlphaFoldDB" id="A0AA37UN70"/>
<reference evidence="2" key="3">
    <citation type="journal article" date="2022" name="Microbiol. Resour. Announc.">
        <title>Draft Genome Sequences of Eight Mycobacterium montefiorense Strains Isolated from Salamanders in Captivity.</title>
        <authorList>
            <person name="Komine T."/>
            <person name="Ihara H."/>
            <person name="Fukano H."/>
            <person name="Hoshino Y."/>
            <person name="Kurata O."/>
            <person name="Wada S."/>
        </authorList>
    </citation>
    <scope>NUCLEOTIDE SEQUENCE</scope>
    <source>
        <strain evidence="2">NJB18185</strain>
    </source>
</reference>
<dbReference type="Proteomes" id="UP000245060">
    <property type="component" value="Unassembled WGS sequence"/>
</dbReference>
<evidence type="ECO:0000313" key="4">
    <source>
        <dbReference type="Proteomes" id="UP001139505"/>
    </source>
</evidence>
<evidence type="ECO:0000313" key="2">
    <source>
        <dbReference type="EMBL" id="GKU70930.1"/>
    </source>
</evidence>
<name>A0AA37UN70_9MYCO</name>
<reference evidence="1" key="1">
    <citation type="journal article" date="2018" name="Genome Announc.">
        <title>Draft Genome Sequence of Mycobacterium montefiorense Isolated from Japanese Black Salamander (Hynobius nigrescens).</title>
        <authorList>
            <person name="Fukano H."/>
            <person name="Yoshida M."/>
            <person name="Shimizu A."/>
            <person name="Iwao H."/>
            <person name="Katayama Y."/>
            <person name="Omatsu T."/>
            <person name="Mizutani T."/>
            <person name="Kurata O."/>
            <person name="Wada S."/>
            <person name="Hoshino Y."/>
        </authorList>
    </citation>
    <scope>NUCLEOTIDE SEQUENCE</scope>
    <source>
        <strain evidence="1">BS</strain>
    </source>
</reference>
<reference evidence="2" key="4">
    <citation type="submission" date="2022-04" db="EMBL/GenBank/DDBJ databases">
        <authorList>
            <person name="Komine T."/>
            <person name="Fukano H."/>
            <person name="Wada S."/>
        </authorList>
    </citation>
    <scope>NUCLEOTIDE SEQUENCE</scope>
    <source>
        <strain evidence="2">NJB18185</strain>
    </source>
</reference>
<dbReference type="InterPro" id="IPR045955">
    <property type="entry name" value="DUF6375"/>
</dbReference>
<dbReference type="RefSeq" id="WP_108923107.1">
    <property type="nucleotide sequence ID" value="NZ_BFCH01000018.1"/>
</dbReference>
<evidence type="ECO:0000313" key="1">
    <source>
        <dbReference type="EMBL" id="GBG38680.1"/>
    </source>
</evidence>
<gene>
    <name evidence="1" type="ORF">MmonteBS_30520</name>
    <name evidence="2" type="ORF">NJB18185_07070</name>
</gene>
<dbReference type="EMBL" id="BQYH01000005">
    <property type="protein sequence ID" value="GKU70930.1"/>
    <property type="molecule type" value="Genomic_DNA"/>
</dbReference>
<comment type="caution">
    <text evidence="2">The sequence shown here is derived from an EMBL/GenBank/DDBJ whole genome shotgun (WGS) entry which is preliminary data.</text>
</comment>
<organism evidence="2 4">
    <name type="scientific">Mycobacterium montefiorense</name>
    <dbReference type="NCBI Taxonomy" id="154654"/>
    <lineage>
        <taxon>Bacteria</taxon>
        <taxon>Bacillati</taxon>
        <taxon>Actinomycetota</taxon>
        <taxon>Actinomycetes</taxon>
        <taxon>Mycobacteriales</taxon>
        <taxon>Mycobacteriaceae</taxon>
        <taxon>Mycobacterium</taxon>
        <taxon>Mycobacterium simiae complex</taxon>
    </lineage>
</organism>
<evidence type="ECO:0000313" key="3">
    <source>
        <dbReference type="Proteomes" id="UP000245060"/>
    </source>
</evidence>
<accession>A0AA37UN70</accession>
<proteinExistence type="predicted"/>